<organism evidence="1 2">
    <name type="scientific">Nannocystis bainbridge</name>
    <dbReference type="NCBI Taxonomy" id="2995303"/>
    <lineage>
        <taxon>Bacteria</taxon>
        <taxon>Pseudomonadati</taxon>
        <taxon>Myxococcota</taxon>
        <taxon>Polyangia</taxon>
        <taxon>Nannocystales</taxon>
        <taxon>Nannocystaceae</taxon>
        <taxon>Nannocystis</taxon>
    </lineage>
</organism>
<proteinExistence type="predicted"/>
<sequence length="167" mass="16967">MYVIPSPVRVPLAPVAVLLALAAFGGVFALDQPALSTDDPGMRHHQLAAAAFLLLPSCNDTPQEAAPGSAQEGEACDDQVPPEKQLCGAGLVCYSVGALDFQGYCAPACPATGCDPVEGLSTVCDAGACVLQCEGPEAPCPAVYDVALFCFGSTCSLDMSEDNPTAS</sequence>
<dbReference type="RefSeq" id="WP_272088429.1">
    <property type="nucleotide sequence ID" value="NZ_JAQNDL010000002.1"/>
</dbReference>
<reference evidence="1 2" key="1">
    <citation type="submission" date="2022-11" db="EMBL/GenBank/DDBJ databases">
        <title>Minimal conservation of predation-associated metabolite biosynthetic gene clusters underscores biosynthetic potential of Myxococcota including descriptions for ten novel species: Archangium lansinium sp. nov., Myxococcus landrumus sp. nov., Nannocystis bai.</title>
        <authorList>
            <person name="Ahearne A."/>
            <person name="Stevens C."/>
            <person name="Dowd S."/>
        </authorList>
    </citation>
    <scope>NUCLEOTIDE SEQUENCE [LARGE SCALE GENOMIC DNA]</scope>
    <source>
        <strain evidence="1 2">BB15-2</strain>
    </source>
</reference>
<keyword evidence="2" id="KW-1185">Reference proteome</keyword>
<protein>
    <submittedName>
        <fullName evidence="1">Uncharacterized protein</fullName>
    </submittedName>
</protein>
<dbReference type="EMBL" id="JAQNDL010000002">
    <property type="protein sequence ID" value="MDC0719932.1"/>
    <property type="molecule type" value="Genomic_DNA"/>
</dbReference>
<evidence type="ECO:0000313" key="2">
    <source>
        <dbReference type="Proteomes" id="UP001221686"/>
    </source>
</evidence>
<dbReference type="Proteomes" id="UP001221686">
    <property type="component" value="Unassembled WGS sequence"/>
</dbReference>
<accession>A0ABT5E232</accession>
<comment type="caution">
    <text evidence="1">The sequence shown here is derived from an EMBL/GenBank/DDBJ whole genome shotgun (WGS) entry which is preliminary data.</text>
</comment>
<evidence type="ECO:0000313" key="1">
    <source>
        <dbReference type="EMBL" id="MDC0719932.1"/>
    </source>
</evidence>
<gene>
    <name evidence="1" type="ORF">POL25_23740</name>
</gene>
<name>A0ABT5E232_9BACT</name>